<sequence>MATHPVRLGTVTAFDDHQGLGEVSSPDGGVHPFHCTAIAGGSRTIDVGETVAFTVVPGRSGRWEAAQVTPV</sequence>
<organism evidence="2">
    <name type="scientific">uncultured bacterium A1Q1_fos_862</name>
    <dbReference type="NCBI Taxonomy" id="1256590"/>
    <lineage>
        <taxon>Bacteria</taxon>
        <taxon>environmental samples</taxon>
    </lineage>
</organism>
<dbReference type="PROSITE" id="PS51857">
    <property type="entry name" value="CSD_2"/>
    <property type="match status" value="1"/>
</dbReference>
<evidence type="ECO:0000259" key="1">
    <source>
        <dbReference type="PROSITE" id="PS51857"/>
    </source>
</evidence>
<proteinExistence type="predicted"/>
<evidence type="ECO:0000313" key="2">
    <source>
        <dbReference type="EMBL" id="AGC72543.1"/>
    </source>
</evidence>
<dbReference type="Pfam" id="PF00313">
    <property type="entry name" value="CSD"/>
    <property type="match status" value="1"/>
</dbReference>
<dbReference type="AlphaFoldDB" id="L7VZL6"/>
<dbReference type="Gene3D" id="2.40.50.140">
    <property type="entry name" value="Nucleic acid-binding proteins"/>
    <property type="match status" value="1"/>
</dbReference>
<dbReference type="InterPro" id="IPR012340">
    <property type="entry name" value="NA-bd_OB-fold"/>
</dbReference>
<dbReference type="EMBL" id="JX649905">
    <property type="protein sequence ID" value="AGC72543.1"/>
    <property type="molecule type" value="Genomic_DNA"/>
</dbReference>
<feature type="domain" description="CSD" evidence="1">
    <location>
        <begin position="6"/>
        <end position="70"/>
    </location>
</feature>
<dbReference type="InterPro" id="IPR002059">
    <property type="entry name" value="CSP_DNA-bd"/>
</dbReference>
<protein>
    <recommendedName>
        <fullName evidence="1">CSD domain-containing protein</fullName>
    </recommendedName>
</protein>
<name>L7VZL6_9BACT</name>
<accession>L7VZL6</accession>
<dbReference type="GO" id="GO:0003676">
    <property type="term" value="F:nucleic acid binding"/>
    <property type="evidence" value="ECO:0007669"/>
    <property type="project" value="InterPro"/>
</dbReference>
<reference evidence="2" key="1">
    <citation type="submission" date="2012-09" db="EMBL/GenBank/DDBJ databases">
        <title>Metagenomic Characterization of a Microbial Community in Wastewater Detects High Levels of Antibiotic Resistance.</title>
        <authorList>
            <person name="Abrams M."/>
            <person name="Caldwell A."/>
            <person name="Vandaei E."/>
            <person name="Lee W."/>
            <person name="Perrott J."/>
            <person name="Khan S.Y."/>
            <person name="Ta J."/>
            <person name="Romero D."/>
            <person name="Nguyen V."/>
            <person name="Pourmand N."/>
            <person name="Ouverney C.C."/>
        </authorList>
    </citation>
    <scope>NUCLEOTIDE SEQUENCE</scope>
</reference>
<dbReference type="SUPFAM" id="SSF50249">
    <property type="entry name" value="Nucleic acid-binding proteins"/>
    <property type="match status" value="1"/>
</dbReference>